<protein>
    <submittedName>
        <fullName evidence="2">Uncharacterized protein</fullName>
    </submittedName>
</protein>
<feature type="region of interest" description="Disordered" evidence="1">
    <location>
        <begin position="836"/>
        <end position="862"/>
    </location>
</feature>
<sequence>MQSNSSDSQGGGTNQGTGGFDFSQVGELLNSLKENSKGKPGDSGKGGNGLDMLNNFINAKGSSNGGIENLMSLFNNFSNKGNADTKGKNGNAGENNFDIGNLMNIMNQFTTPSKGGNTISTGGSSGSSVNSGHEHNGGENQGNLMEQIGNMIKMMNTNNNGKGSGGNGKASNPLEHLTSLLGNLGGGKKGEGGSDGKGSNPLEHLTSLLGNLGGGKKGEGGSDGKGSNPLEHLTSLLGNLGGGKKGEGGSDGKGSNPLEHLTSLLGNLGGGKKGEEGSDGKGSNPLEHLASLLGNLGGGKKGEGGSDGKGSNPLEHLTSLLGNLGGGKKGEGGSDGKASNPLEHLASLLGNLGGGKKGEGGSDGKGSNPLEHLTSLLGNLGGGNKGEGSGSGGNNNKMLGDLQSLLGNFLNTEKNHNAPFALDKSITDGSSRSKESILQEYSKKDRDILIELQKLINQRKGNSNRGNIDISGQGLSEGNEKLKSFFSALKDKYNPYSYERRILDDLISEGDIKNKYNMDDNFEKLIFVNGERGVEYQEMSDREKEKKTEMFVDINELDDKDTIDSGSINSHILRKNKLENEKLLRGLISGDSDNLHECNCDSSKVKNCIFSYLNYSNLEYMLGSLNIDVKSMVKKHMEDTKKVESSKVDSFLVPLPPLHSKSNVQNTSKYVLRVPRVLFLATKKSFSSSLDRYFFHLYDVMESQLKWNTYMWGYGFKYYPLFFSKNLHTLLHSYDKQIGNEPFDLIFVHNSFVSSYYNHYFFLKNMPKITTLIYINDGWDNNVKSSYVSLFPHIFFQNQVNIFEYNPLNNINTEIEKKKLSNSIWNKVSSSNTNDIITNKHKKKKEVKKNSSSTGEGTDDDVFDVVGGGYDDENNTLWAFLPHGVNPCCYDDVDVCFELEENRHRGELDDSSNSDSSSGSSDSGVGVSPTFYADQARRIGGKREGPILSYSLLDLFAPACNFREPAPTALFSNENRDIDVLYLYNTTSSNYNDFLIQKIMDYVYNKNMHNLKDHIHKYEVDLHYWKVWGLQTTHKLIKNKMKEYNSMLQRSKVCVISSKFAGMLNKMVIDSIFNGCVVITDKSHNKDINKYLVPTRIPYEYYEIPDLIYNNENIHSLSIDMIDIIRKTLKEVNNGTRNKMRIDAFKTVLNTYTYQGIILNWILPTLYFHHNKEKYELMNNYFVLPQYFEKVISKSLKTTSAKREKIIANIDISLQEDLIMNNNEVATWCLICYVLGTLSSNRTQVYISNSNVLGTLSSSRTQVYISNSNVLGTLSSNRTQVYISNSNVLGTLSSNRTQVYISNSNVLGILSSNRTQVTSLRFSAKSAKV</sequence>
<evidence type="ECO:0000313" key="3">
    <source>
        <dbReference type="Proteomes" id="UP000078546"/>
    </source>
</evidence>
<accession>A0A1A8WDV6</accession>
<feature type="compositionally biased region" description="Gly residues" evidence="1">
    <location>
        <begin position="379"/>
        <end position="393"/>
    </location>
</feature>
<feature type="compositionally biased region" description="Gly residues" evidence="1">
    <location>
        <begin position="9"/>
        <end position="19"/>
    </location>
</feature>
<dbReference type="EMBL" id="FLQV01000368">
    <property type="protein sequence ID" value="SBS91159.1"/>
    <property type="molecule type" value="Genomic_DNA"/>
</dbReference>
<reference evidence="3" key="1">
    <citation type="submission" date="2016-05" db="EMBL/GenBank/DDBJ databases">
        <authorList>
            <person name="Naeem Raeece"/>
        </authorList>
    </citation>
    <scope>NUCLEOTIDE SEQUENCE [LARGE SCALE GENOMIC DNA]</scope>
</reference>
<feature type="region of interest" description="Disordered" evidence="1">
    <location>
        <begin position="1"/>
        <end position="48"/>
    </location>
</feature>
<feature type="compositionally biased region" description="Low complexity" evidence="1">
    <location>
        <begin position="911"/>
        <end position="928"/>
    </location>
</feature>
<name>A0A1A8WDV6_PLAOA</name>
<evidence type="ECO:0000313" key="2">
    <source>
        <dbReference type="EMBL" id="SBS91159.1"/>
    </source>
</evidence>
<feature type="compositionally biased region" description="Low complexity" evidence="1">
    <location>
        <begin position="149"/>
        <end position="161"/>
    </location>
</feature>
<dbReference type="Proteomes" id="UP000078546">
    <property type="component" value="Unassembled WGS sequence"/>
</dbReference>
<proteinExistence type="predicted"/>
<feature type="compositionally biased region" description="Low complexity" evidence="1">
    <location>
        <begin position="113"/>
        <end position="131"/>
    </location>
</feature>
<feature type="region of interest" description="Disordered" evidence="1">
    <location>
        <begin position="110"/>
        <end position="397"/>
    </location>
</feature>
<evidence type="ECO:0000256" key="1">
    <source>
        <dbReference type="SAM" id="MobiDB-lite"/>
    </source>
</evidence>
<gene>
    <name evidence="2" type="ORF">POVCU1_019930</name>
</gene>
<feature type="region of interest" description="Disordered" evidence="1">
    <location>
        <begin position="906"/>
        <end position="928"/>
    </location>
</feature>
<organism evidence="2 3">
    <name type="scientific">Plasmodium ovale curtisi</name>
    <dbReference type="NCBI Taxonomy" id="864141"/>
    <lineage>
        <taxon>Eukaryota</taxon>
        <taxon>Sar</taxon>
        <taxon>Alveolata</taxon>
        <taxon>Apicomplexa</taxon>
        <taxon>Aconoidasida</taxon>
        <taxon>Haemosporida</taxon>
        <taxon>Plasmodiidae</taxon>
        <taxon>Plasmodium</taxon>
        <taxon>Plasmodium (Plasmodium)</taxon>
    </lineage>
</organism>